<dbReference type="Gene3D" id="3.60.21.10">
    <property type="match status" value="1"/>
</dbReference>
<dbReference type="eggNOG" id="COG0639">
    <property type="taxonomic scope" value="Bacteria"/>
</dbReference>
<dbReference type="GO" id="GO:0005737">
    <property type="term" value="C:cytoplasm"/>
    <property type="evidence" value="ECO:0007669"/>
    <property type="project" value="TreeGrafter"/>
</dbReference>
<dbReference type="InterPro" id="IPR029052">
    <property type="entry name" value="Metallo-depent_PP-like"/>
</dbReference>
<proteinExistence type="predicted"/>
<dbReference type="AlphaFoldDB" id="Q07SP8"/>
<dbReference type="KEGG" id="rpe:RPE_1083"/>
<dbReference type="PROSITE" id="PS00125">
    <property type="entry name" value="SER_THR_PHOSPHATASE"/>
    <property type="match status" value="1"/>
</dbReference>
<protein>
    <submittedName>
        <fullName evidence="2">Metallophosphoesterase</fullName>
    </submittedName>
</protein>
<sequence length="250" mass="28565">MRFFHSKSKLSNPRLPDGYRLYAVGDIHGCATLLQRAFDSIDEDLSRAGSLTVIEVYLGDYIDRGPDSRRVLDLLISRRKERQVVCIKGNHEAFALNALVDWRKAPTWLRFGGLATLRSYNIQLEFECSEDQIRLALDAFARIAPPEHLSFIHSLIPLFECGDYCFVHAGVNPRLPLSQQVETDLLSIRTSFLQARRQYEKYIVHGHTPVREPEVLPNRINIDTGAYSTGRLTLLTLEEDTKHLTSIRMP</sequence>
<dbReference type="InterPro" id="IPR004843">
    <property type="entry name" value="Calcineurin-like_PHP"/>
</dbReference>
<dbReference type="STRING" id="316055.RPE_1083"/>
<evidence type="ECO:0000259" key="1">
    <source>
        <dbReference type="PROSITE" id="PS00125"/>
    </source>
</evidence>
<dbReference type="GO" id="GO:0110154">
    <property type="term" value="P:RNA decapping"/>
    <property type="evidence" value="ECO:0007669"/>
    <property type="project" value="TreeGrafter"/>
</dbReference>
<dbReference type="SUPFAM" id="SSF56300">
    <property type="entry name" value="Metallo-dependent phosphatases"/>
    <property type="match status" value="1"/>
</dbReference>
<dbReference type="GO" id="GO:0016791">
    <property type="term" value="F:phosphatase activity"/>
    <property type="evidence" value="ECO:0007669"/>
    <property type="project" value="TreeGrafter"/>
</dbReference>
<reference evidence="2" key="1">
    <citation type="submission" date="2006-09" db="EMBL/GenBank/DDBJ databases">
        <title>Complete sequence of Rhodopseudomonas palustris BisA53.</title>
        <authorList>
            <consortium name="US DOE Joint Genome Institute"/>
            <person name="Copeland A."/>
            <person name="Lucas S."/>
            <person name="Lapidus A."/>
            <person name="Barry K."/>
            <person name="Detter J.C."/>
            <person name="Glavina del Rio T."/>
            <person name="Hammon N."/>
            <person name="Israni S."/>
            <person name="Dalin E."/>
            <person name="Tice H."/>
            <person name="Pitluck S."/>
            <person name="Chain P."/>
            <person name="Malfatti S."/>
            <person name="Shin M."/>
            <person name="Vergez L."/>
            <person name="Schmutz J."/>
            <person name="Larimer F."/>
            <person name="Land M."/>
            <person name="Hauser L."/>
            <person name="Pelletier D.A."/>
            <person name="Kyrpides N."/>
            <person name="Kim E."/>
            <person name="Harwood C.S."/>
            <person name="Oda Y."/>
            <person name="Richardson P."/>
        </authorList>
    </citation>
    <scope>NUCLEOTIDE SEQUENCE [LARGE SCALE GENOMIC DNA]</scope>
    <source>
        <strain evidence="2">BisA53</strain>
    </source>
</reference>
<dbReference type="EMBL" id="CP000463">
    <property type="protein sequence ID" value="ABJ05036.1"/>
    <property type="molecule type" value="Genomic_DNA"/>
</dbReference>
<gene>
    <name evidence="2" type="ordered locus">RPE_1083</name>
</gene>
<accession>Q07SP8</accession>
<dbReference type="PANTHER" id="PTHR42850:SF4">
    <property type="entry name" value="ZINC-DEPENDENT ENDOPOLYPHOSPHATASE"/>
    <property type="match status" value="1"/>
</dbReference>
<dbReference type="InterPro" id="IPR050126">
    <property type="entry name" value="Ap4A_hydrolase"/>
</dbReference>
<dbReference type="Pfam" id="PF00149">
    <property type="entry name" value="Metallophos"/>
    <property type="match status" value="1"/>
</dbReference>
<dbReference type="GO" id="GO:0008803">
    <property type="term" value="F:bis(5'-nucleosyl)-tetraphosphatase (symmetrical) activity"/>
    <property type="evidence" value="ECO:0007669"/>
    <property type="project" value="TreeGrafter"/>
</dbReference>
<organism evidence="2">
    <name type="scientific">Rhodopseudomonas palustris (strain BisA53)</name>
    <dbReference type="NCBI Taxonomy" id="316055"/>
    <lineage>
        <taxon>Bacteria</taxon>
        <taxon>Pseudomonadati</taxon>
        <taxon>Pseudomonadota</taxon>
        <taxon>Alphaproteobacteria</taxon>
        <taxon>Hyphomicrobiales</taxon>
        <taxon>Nitrobacteraceae</taxon>
        <taxon>Rhodopseudomonas</taxon>
    </lineage>
</organism>
<dbReference type="OrthoDB" id="9807890at2"/>
<evidence type="ECO:0000313" key="2">
    <source>
        <dbReference type="EMBL" id="ABJ05036.1"/>
    </source>
</evidence>
<name>Q07SP8_RHOP5</name>
<dbReference type="HOGENOM" id="CLU_023125_4_1_5"/>
<dbReference type="PANTHER" id="PTHR42850">
    <property type="entry name" value="METALLOPHOSPHOESTERASE"/>
    <property type="match status" value="1"/>
</dbReference>
<feature type="domain" description="Serine/threonine specific protein phosphatases" evidence="1">
    <location>
        <begin position="87"/>
        <end position="92"/>
    </location>
</feature>
<dbReference type="InterPro" id="IPR006186">
    <property type="entry name" value="Ser/Thr-sp_prot-phosphatase"/>
</dbReference>